<evidence type="ECO:0000256" key="4">
    <source>
        <dbReference type="ARBA" id="ARBA00022692"/>
    </source>
</evidence>
<dbReference type="InParanoid" id="A0A0C3BZD8"/>
<organism evidence="9 10">
    <name type="scientific">Piloderma croceum (strain F 1598)</name>
    <dbReference type="NCBI Taxonomy" id="765440"/>
    <lineage>
        <taxon>Eukaryota</taxon>
        <taxon>Fungi</taxon>
        <taxon>Dikarya</taxon>
        <taxon>Basidiomycota</taxon>
        <taxon>Agaricomycotina</taxon>
        <taxon>Agaricomycetes</taxon>
        <taxon>Agaricomycetidae</taxon>
        <taxon>Atheliales</taxon>
        <taxon>Atheliaceae</taxon>
        <taxon>Piloderma</taxon>
    </lineage>
</organism>
<feature type="transmembrane region" description="Helical" evidence="8">
    <location>
        <begin position="31"/>
        <end position="52"/>
    </location>
</feature>
<evidence type="ECO:0000256" key="5">
    <source>
        <dbReference type="ARBA" id="ARBA00022824"/>
    </source>
</evidence>
<evidence type="ECO:0000256" key="2">
    <source>
        <dbReference type="ARBA" id="ARBA00004687"/>
    </source>
</evidence>
<sequence length="187" mass="21208">MPSRKAKNRKGAASSLNAEHNQRPVSGFFPFARYVSVVGVHTTLLAFVALFLPRVPRDPLRSPSPSPFLEGLTRDPVLTVMWICAGAIPLQGWWAGWVRKWWIQFSIKGTDAEKRLEENERDRNKFSTLKNAWLATVATSFVVYAVVVLFGAPLLRLVPFRFALTLCSSLLTVTIYTRIFWHVLCLF</sequence>
<comment type="pathway">
    <text evidence="2">Glycolipid biosynthesis; glycosylphosphatidylinositol-anchor biosynthesis.</text>
</comment>
<feature type="transmembrane region" description="Helical" evidence="8">
    <location>
        <begin position="160"/>
        <end position="181"/>
    </location>
</feature>
<evidence type="ECO:0000256" key="3">
    <source>
        <dbReference type="ARBA" id="ARBA00022502"/>
    </source>
</evidence>
<keyword evidence="6 8" id="KW-1133">Transmembrane helix</keyword>
<dbReference type="GO" id="GO:0006506">
    <property type="term" value="P:GPI anchor biosynthetic process"/>
    <property type="evidence" value="ECO:0007669"/>
    <property type="project" value="UniProtKB-UniPathway"/>
</dbReference>
<accession>A0A0C3BZD8</accession>
<evidence type="ECO:0000313" key="9">
    <source>
        <dbReference type="EMBL" id="KIM82732.1"/>
    </source>
</evidence>
<protein>
    <submittedName>
        <fullName evidence="9">Uncharacterized protein</fullName>
    </submittedName>
</protein>
<dbReference type="UniPathway" id="UPA00196"/>
<feature type="transmembrane region" description="Helical" evidence="8">
    <location>
        <begin position="77"/>
        <end position="98"/>
    </location>
</feature>
<keyword evidence="7 8" id="KW-0472">Membrane</keyword>
<keyword evidence="10" id="KW-1185">Reference proteome</keyword>
<name>A0A0C3BZD8_PILCF</name>
<keyword evidence="4 8" id="KW-0812">Transmembrane</keyword>
<proteinExistence type="predicted"/>
<reference evidence="9 10" key="1">
    <citation type="submission" date="2014-04" db="EMBL/GenBank/DDBJ databases">
        <authorList>
            <consortium name="DOE Joint Genome Institute"/>
            <person name="Kuo A."/>
            <person name="Tarkka M."/>
            <person name="Buscot F."/>
            <person name="Kohler A."/>
            <person name="Nagy L.G."/>
            <person name="Floudas D."/>
            <person name="Copeland A."/>
            <person name="Barry K.W."/>
            <person name="Cichocki N."/>
            <person name="Veneault-Fourrey C."/>
            <person name="LaButti K."/>
            <person name="Lindquist E.A."/>
            <person name="Lipzen A."/>
            <person name="Lundell T."/>
            <person name="Morin E."/>
            <person name="Murat C."/>
            <person name="Sun H."/>
            <person name="Tunlid A."/>
            <person name="Henrissat B."/>
            <person name="Grigoriev I.V."/>
            <person name="Hibbett D.S."/>
            <person name="Martin F."/>
            <person name="Nordberg H.P."/>
            <person name="Cantor M.N."/>
            <person name="Hua S.X."/>
        </authorList>
    </citation>
    <scope>NUCLEOTIDE SEQUENCE [LARGE SCALE GENOMIC DNA]</scope>
    <source>
        <strain evidence="9 10">F 1598</strain>
    </source>
</reference>
<reference evidence="10" key="2">
    <citation type="submission" date="2015-01" db="EMBL/GenBank/DDBJ databases">
        <title>Evolutionary Origins and Diversification of the Mycorrhizal Mutualists.</title>
        <authorList>
            <consortium name="DOE Joint Genome Institute"/>
            <consortium name="Mycorrhizal Genomics Consortium"/>
            <person name="Kohler A."/>
            <person name="Kuo A."/>
            <person name="Nagy L.G."/>
            <person name="Floudas D."/>
            <person name="Copeland A."/>
            <person name="Barry K.W."/>
            <person name="Cichocki N."/>
            <person name="Veneault-Fourrey C."/>
            <person name="LaButti K."/>
            <person name="Lindquist E.A."/>
            <person name="Lipzen A."/>
            <person name="Lundell T."/>
            <person name="Morin E."/>
            <person name="Murat C."/>
            <person name="Riley R."/>
            <person name="Ohm R."/>
            <person name="Sun H."/>
            <person name="Tunlid A."/>
            <person name="Henrissat B."/>
            <person name="Grigoriev I.V."/>
            <person name="Hibbett D.S."/>
            <person name="Martin F."/>
        </authorList>
    </citation>
    <scope>NUCLEOTIDE SEQUENCE [LARGE SCALE GENOMIC DNA]</scope>
    <source>
        <strain evidence="10">F 1598</strain>
    </source>
</reference>
<dbReference type="EMBL" id="KN832993">
    <property type="protein sequence ID" value="KIM82732.1"/>
    <property type="molecule type" value="Genomic_DNA"/>
</dbReference>
<gene>
    <name evidence="9" type="ORF">PILCRDRAFT_820032</name>
</gene>
<evidence type="ECO:0000313" key="10">
    <source>
        <dbReference type="Proteomes" id="UP000054166"/>
    </source>
</evidence>
<keyword evidence="5" id="KW-0256">Endoplasmic reticulum</keyword>
<dbReference type="Proteomes" id="UP000054166">
    <property type="component" value="Unassembled WGS sequence"/>
</dbReference>
<evidence type="ECO:0000256" key="8">
    <source>
        <dbReference type="SAM" id="Phobius"/>
    </source>
</evidence>
<keyword evidence="3" id="KW-0337">GPI-anchor biosynthesis</keyword>
<dbReference type="InterPro" id="IPR009580">
    <property type="entry name" value="GPI_biosynthesis_protein_Pig-F"/>
</dbReference>
<evidence type="ECO:0000256" key="1">
    <source>
        <dbReference type="ARBA" id="ARBA00004477"/>
    </source>
</evidence>
<dbReference type="STRING" id="765440.A0A0C3BZD8"/>
<dbReference type="AlphaFoldDB" id="A0A0C3BZD8"/>
<comment type="subcellular location">
    <subcellularLocation>
        <location evidence="1">Endoplasmic reticulum membrane</location>
        <topology evidence="1">Multi-pass membrane protein</topology>
    </subcellularLocation>
</comment>
<evidence type="ECO:0000256" key="6">
    <source>
        <dbReference type="ARBA" id="ARBA00022989"/>
    </source>
</evidence>
<dbReference type="GO" id="GO:0005789">
    <property type="term" value="C:endoplasmic reticulum membrane"/>
    <property type="evidence" value="ECO:0007669"/>
    <property type="project" value="UniProtKB-SubCell"/>
</dbReference>
<dbReference type="OrthoDB" id="17366at2759"/>
<feature type="transmembrane region" description="Helical" evidence="8">
    <location>
        <begin position="132"/>
        <end position="154"/>
    </location>
</feature>
<evidence type="ECO:0000256" key="7">
    <source>
        <dbReference type="ARBA" id="ARBA00023136"/>
    </source>
</evidence>
<dbReference type="HOGENOM" id="CLU_1448234_0_0_1"/>
<dbReference type="Pfam" id="PF06699">
    <property type="entry name" value="PIG-F"/>
    <property type="match status" value="1"/>
</dbReference>